<dbReference type="EMBL" id="OZ034816">
    <property type="protein sequence ID" value="CAL1376247.1"/>
    <property type="molecule type" value="Genomic_DNA"/>
</dbReference>
<evidence type="ECO:0000313" key="1">
    <source>
        <dbReference type="EMBL" id="CAL1376247.1"/>
    </source>
</evidence>
<reference evidence="1 2" key="1">
    <citation type="submission" date="2024-04" db="EMBL/GenBank/DDBJ databases">
        <authorList>
            <person name="Fracassetti M."/>
        </authorList>
    </citation>
    <scope>NUCLEOTIDE SEQUENCE [LARGE SCALE GENOMIC DNA]</scope>
</reference>
<gene>
    <name evidence="1" type="ORF">LTRI10_LOCUS17991</name>
</gene>
<keyword evidence="2" id="KW-1185">Reference proteome</keyword>
<organism evidence="1 2">
    <name type="scientific">Linum trigynum</name>
    <dbReference type="NCBI Taxonomy" id="586398"/>
    <lineage>
        <taxon>Eukaryota</taxon>
        <taxon>Viridiplantae</taxon>
        <taxon>Streptophyta</taxon>
        <taxon>Embryophyta</taxon>
        <taxon>Tracheophyta</taxon>
        <taxon>Spermatophyta</taxon>
        <taxon>Magnoliopsida</taxon>
        <taxon>eudicotyledons</taxon>
        <taxon>Gunneridae</taxon>
        <taxon>Pentapetalae</taxon>
        <taxon>rosids</taxon>
        <taxon>fabids</taxon>
        <taxon>Malpighiales</taxon>
        <taxon>Linaceae</taxon>
        <taxon>Linum</taxon>
    </lineage>
</organism>
<evidence type="ECO:0000313" key="2">
    <source>
        <dbReference type="Proteomes" id="UP001497516"/>
    </source>
</evidence>
<name>A0AAV2DRT8_9ROSI</name>
<accession>A0AAV2DRT8</accession>
<proteinExistence type="predicted"/>
<dbReference type="Proteomes" id="UP001497516">
    <property type="component" value="Chromosome 3"/>
</dbReference>
<dbReference type="AlphaFoldDB" id="A0AAV2DRT8"/>
<sequence>MLFMWTGNQLETALQIIVFYHHVINNKPTIKKRRWRSRLCRVQIVVANPLLQSLLQILFNRHRRPPLPSCRLDLLSKIKKNSSEDFDAARL</sequence>
<protein>
    <submittedName>
        <fullName evidence="1">Uncharacterized protein</fullName>
    </submittedName>
</protein>